<evidence type="ECO:0000259" key="11">
    <source>
        <dbReference type="Pfam" id="PF16575"/>
    </source>
</evidence>
<evidence type="ECO:0000256" key="8">
    <source>
        <dbReference type="ARBA" id="ARBA00023242"/>
    </source>
</evidence>
<comment type="caution">
    <text evidence="14">The sequence shown here is derived from an EMBL/GenBank/DDBJ whole genome shotgun (WGS) entry which is preliminary data.</text>
</comment>
<evidence type="ECO:0000256" key="5">
    <source>
        <dbReference type="ARBA" id="ARBA00022741"/>
    </source>
</evidence>
<dbReference type="AlphaFoldDB" id="A0A9P0KQ44"/>
<dbReference type="PANTHER" id="PTHR12755">
    <property type="entry name" value="CLEAVAGE/POLYADENYLATION FACTOR IA SUBUNIT CLP1P"/>
    <property type="match status" value="1"/>
</dbReference>
<feature type="domain" description="NOL9 N-terminal" evidence="12">
    <location>
        <begin position="400"/>
        <end position="514"/>
    </location>
</feature>
<evidence type="ECO:0000256" key="3">
    <source>
        <dbReference type="ARBA" id="ARBA00022552"/>
    </source>
</evidence>
<feature type="compositionally biased region" description="Basic residues" evidence="10">
    <location>
        <begin position="85"/>
        <end position="95"/>
    </location>
</feature>
<protein>
    <recommendedName>
        <fullName evidence="9">Polynucleotide 5'-hydroxyl-kinase NOL9</fullName>
    </recommendedName>
</protein>
<keyword evidence="8" id="KW-0539">Nucleus</keyword>
<gene>
    <name evidence="14" type="ORF">ACAOBT_LOCUS12623</name>
</gene>
<dbReference type="GO" id="GO:0005524">
    <property type="term" value="F:ATP binding"/>
    <property type="evidence" value="ECO:0007669"/>
    <property type="project" value="UniProtKB-KW"/>
</dbReference>
<evidence type="ECO:0000313" key="15">
    <source>
        <dbReference type="Proteomes" id="UP001152888"/>
    </source>
</evidence>
<dbReference type="Proteomes" id="UP001152888">
    <property type="component" value="Unassembled WGS sequence"/>
</dbReference>
<dbReference type="SUPFAM" id="SSF52540">
    <property type="entry name" value="P-loop containing nucleoside triphosphate hydrolases"/>
    <property type="match status" value="1"/>
</dbReference>
<evidence type="ECO:0000256" key="7">
    <source>
        <dbReference type="ARBA" id="ARBA00022840"/>
    </source>
</evidence>
<dbReference type="GO" id="GO:0051731">
    <property type="term" value="F:polynucleotide 5'-hydroxyl-kinase activity"/>
    <property type="evidence" value="ECO:0007669"/>
    <property type="project" value="InterPro"/>
</dbReference>
<feature type="domain" description="Clp1 P-loop" evidence="11">
    <location>
        <begin position="556"/>
        <end position="700"/>
    </location>
</feature>
<evidence type="ECO:0000256" key="1">
    <source>
        <dbReference type="ARBA" id="ARBA00004604"/>
    </source>
</evidence>
<dbReference type="GO" id="GO:0000448">
    <property type="term" value="P:cleavage in ITS2 between 5.8S rRNA and LSU-rRNA of tricistronic rRNA transcript (SSU-rRNA, 5.8S rRNA, LSU-rRNA)"/>
    <property type="evidence" value="ECO:0007669"/>
    <property type="project" value="TreeGrafter"/>
</dbReference>
<keyword evidence="15" id="KW-1185">Reference proteome</keyword>
<dbReference type="Pfam" id="PF24419">
    <property type="entry name" value="Cupin_NOL9"/>
    <property type="match status" value="1"/>
</dbReference>
<sequence>MDENYIDKLRQTIFRHRASSCTENKGGNKLSLECYKSENVFDLSSKQDSIKNKRHTPPSKARSEKRKVVSESSDDSFALASKGKSQSKKLNSKKKTKRKRCFQTFSSDTDEETMSLVPSRSETETSYVSATDKIKTSFEEDSHVVSSDSDAEGESLKPIKGQIKTDIYEISSDSDSEDFNLDTFFCTREQSITEPLDSHAEFDFISDYIRDVKISNKKVYDSNELKRKSRRNSYSSNKERRVKKSKEEFEIEVQKNIKPDVSSLSQNMADHFRSKKLKYKTDELAGKMISRSEKVQSDEEPDLVEEASSRFIDYIEIDDDDEYVEPAEDSTVDSGTLHDVLSENTIDVANSVPNSGFNTLMLENQIYSEESSHDAEDAEKHFQSVYEVRKPKADYYSMNDDKIIVLRRNSTLPFFGLFKLKVIYGKVDILGYTLNEQSQAVNVYSPRGSAWLYIKNVTDASSTNLNDFVSFLESNECLRKVSVEETSAVIQCSRLNENKICFIEKYISQQIFPDDISNKLPQVAFEPKTGNVINTHQKWDELIDQINPSTKFMVTGGKGVGKSTFVRYTINRLLGRFKKVRMVDLDPGQSMFTAPGMVSVLNVSEPVLGPSFTHLRQTERSYMSSIDVTRNPFIYVKAAKSLMDYVSKLDNDVPTVINYMGFVQNLGLHIISSIITYVKPTDVVQINSKQKKKNFKSRLNIDLIKDNYDVFGHDPIDFEFRLHELNALSDNSTGWTLEPRQLRELCVLAYLAELLPPNVFSLTSCHLPMYKVQLSTLKLMNLKCEQVSCAEVNANLVALCDKEEQTDLFICYGYGVVRGGDTSSHYVVLLTPVDPEYLEKVVYLVQGDVALPPSVYMTPDEVIGKVPYVMEGELVSLGQITRRSYLPAGKR</sequence>
<comment type="subcellular location">
    <subcellularLocation>
        <location evidence="1">Nucleus</location>
        <location evidence="1">Nucleolus</location>
    </subcellularLocation>
</comment>
<reference evidence="14" key="1">
    <citation type="submission" date="2022-03" db="EMBL/GenBank/DDBJ databases">
        <authorList>
            <person name="Sayadi A."/>
        </authorList>
    </citation>
    <scope>NUCLEOTIDE SEQUENCE</scope>
</reference>
<evidence type="ECO:0000256" key="10">
    <source>
        <dbReference type="SAM" id="MobiDB-lite"/>
    </source>
</evidence>
<proteinExistence type="inferred from homology"/>
<dbReference type="Pfam" id="PF25467">
    <property type="entry name" value="NOL9_C"/>
    <property type="match status" value="1"/>
</dbReference>
<comment type="similarity">
    <text evidence="2">Belongs to the Clp1 family. NOL9/GRC3 subfamily.</text>
</comment>
<keyword evidence="3" id="KW-0698">rRNA processing</keyword>
<dbReference type="PANTHER" id="PTHR12755:SF3">
    <property type="entry name" value="POLYNUCLEOTIDE 5'-HYDROXYL-KINASE NOL9"/>
    <property type="match status" value="1"/>
</dbReference>
<evidence type="ECO:0000259" key="13">
    <source>
        <dbReference type="Pfam" id="PF25467"/>
    </source>
</evidence>
<evidence type="ECO:0000256" key="4">
    <source>
        <dbReference type="ARBA" id="ARBA00022679"/>
    </source>
</evidence>
<feature type="region of interest" description="Disordered" evidence="10">
    <location>
        <begin position="45"/>
        <end position="95"/>
    </location>
</feature>
<evidence type="ECO:0000256" key="2">
    <source>
        <dbReference type="ARBA" id="ARBA00011003"/>
    </source>
</evidence>
<dbReference type="InterPro" id="IPR027417">
    <property type="entry name" value="P-loop_NTPase"/>
</dbReference>
<dbReference type="OrthoDB" id="2405412at2759"/>
<dbReference type="Gene3D" id="3.40.50.300">
    <property type="entry name" value="P-loop containing nucleotide triphosphate hydrolases"/>
    <property type="match status" value="1"/>
</dbReference>
<name>A0A9P0KQ44_ACAOB</name>
<organism evidence="14 15">
    <name type="scientific">Acanthoscelides obtectus</name>
    <name type="common">Bean weevil</name>
    <name type="synonym">Bruchus obtectus</name>
    <dbReference type="NCBI Taxonomy" id="200917"/>
    <lineage>
        <taxon>Eukaryota</taxon>
        <taxon>Metazoa</taxon>
        <taxon>Ecdysozoa</taxon>
        <taxon>Arthropoda</taxon>
        <taxon>Hexapoda</taxon>
        <taxon>Insecta</taxon>
        <taxon>Pterygota</taxon>
        <taxon>Neoptera</taxon>
        <taxon>Endopterygota</taxon>
        <taxon>Coleoptera</taxon>
        <taxon>Polyphaga</taxon>
        <taxon>Cucujiformia</taxon>
        <taxon>Chrysomeloidea</taxon>
        <taxon>Chrysomelidae</taxon>
        <taxon>Bruchinae</taxon>
        <taxon>Bruchini</taxon>
        <taxon>Acanthoscelides</taxon>
    </lineage>
</organism>
<keyword evidence="4" id="KW-0808">Transferase</keyword>
<dbReference type="InterPro" id="IPR057570">
    <property type="entry name" value="NOL9_C"/>
</dbReference>
<accession>A0A9P0KQ44</accession>
<evidence type="ECO:0000313" key="14">
    <source>
        <dbReference type="EMBL" id="CAH1977386.1"/>
    </source>
</evidence>
<dbReference type="InterPro" id="IPR045116">
    <property type="entry name" value="Clp1/Grc3"/>
</dbReference>
<dbReference type="Pfam" id="PF16575">
    <property type="entry name" value="CLP1_P"/>
    <property type="match status" value="1"/>
</dbReference>
<keyword evidence="6" id="KW-0418">Kinase</keyword>
<dbReference type="EMBL" id="CAKOFQ010006858">
    <property type="protein sequence ID" value="CAH1977386.1"/>
    <property type="molecule type" value="Genomic_DNA"/>
</dbReference>
<dbReference type="GO" id="GO:0005730">
    <property type="term" value="C:nucleolus"/>
    <property type="evidence" value="ECO:0007669"/>
    <property type="project" value="UniProtKB-SubCell"/>
</dbReference>
<evidence type="ECO:0000259" key="12">
    <source>
        <dbReference type="Pfam" id="PF24419"/>
    </source>
</evidence>
<dbReference type="InterPro" id="IPR057573">
    <property type="entry name" value="NOL9_N"/>
</dbReference>
<dbReference type="InterPro" id="IPR032319">
    <property type="entry name" value="CLP1_P"/>
</dbReference>
<evidence type="ECO:0000256" key="9">
    <source>
        <dbReference type="ARBA" id="ARBA00071212"/>
    </source>
</evidence>
<evidence type="ECO:0000256" key="6">
    <source>
        <dbReference type="ARBA" id="ARBA00022777"/>
    </source>
</evidence>
<feature type="domain" description="NOL9 C-terminal" evidence="13">
    <location>
        <begin position="767"/>
        <end position="852"/>
    </location>
</feature>
<keyword evidence="5" id="KW-0547">Nucleotide-binding</keyword>
<keyword evidence="7" id="KW-0067">ATP-binding</keyword>